<evidence type="ECO:0000313" key="2">
    <source>
        <dbReference type="EMBL" id="GEY86863.1"/>
    </source>
</evidence>
<dbReference type="InterPro" id="IPR056924">
    <property type="entry name" value="SH3_Tf2-1"/>
</dbReference>
<dbReference type="EMBL" id="BKCJ010217482">
    <property type="protein sequence ID" value="GEY86863.1"/>
    <property type="molecule type" value="Genomic_DNA"/>
</dbReference>
<sequence>MAKPYSSYRFISNCFNVRHLKMELKGVVHFGKHRKLSPRYIGSFKILARVGPVSYTLEFPEELKGIHSTFHVSNLKRYLAEGDVVVTKDEGNNDVEVSYVKRDAITVDINAIALFRRANGSSPGRNDGTTSLESGIHVGMVMDDEVLHKLVSMVEKNELVEEVMIAVVDTEQNLSEFDS</sequence>
<dbReference type="AlphaFoldDB" id="A0A699HV85"/>
<feature type="domain" description="Tf2-1-like SH3-like" evidence="1">
    <location>
        <begin position="20"/>
        <end position="78"/>
    </location>
</feature>
<comment type="caution">
    <text evidence="2">The sequence shown here is derived from an EMBL/GenBank/DDBJ whole genome shotgun (WGS) entry which is preliminary data.</text>
</comment>
<evidence type="ECO:0000259" key="1">
    <source>
        <dbReference type="Pfam" id="PF24626"/>
    </source>
</evidence>
<dbReference type="Pfam" id="PF24626">
    <property type="entry name" value="SH3_Tf2-1"/>
    <property type="match status" value="1"/>
</dbReference>
<protein>
    <recommendedName>
        <fullName evidence="1">Tf2-1-like SH3-like domain-containing protein</fullName>
    </recommendedName>
</protein>
<accession>A0A699HV85</accession>
<dbReference type="PANTHER" id="PTHR46148:SF57">
    <property type="entry name" value="OS12G0499874 PROTEIN"/>
    <property type="match status" value="1"/>
</dbReference>
<gene>
    <name evidence="2" type="ORF">Tci_458837</name>
</gene>
<reference evidence="2" key="1">
    <citation type="journal article" date="2019" name="Sci. Rep.">
        <title>Draft genome of Tanacetum cinerariifolium, the natural source of mosquito coil.</title>
        <authorList>
            <person name="Yamashiro T."/>
            <person name="Shiraishi A."/>
            <person name="Satake H."/>
            <person name="Nakayama K."/>
        </authorList>
    </citation>
    <scope>NUCLEOTIDE SEQUENCE</scope>
</reference>
<name>A0A699HV85_TANCI</name>
<proteinExistence type="predicted"/>
<organism evidence="2">
    <name type="scientific">Tanacetum cinerariifolium</name>
    <name type="common">Dalmatian daisy</name>
    <name type="synonym">Chrysanthemum cinerariifolium</name>
    <dbReference type="NCBI Taxonomy" id="118510"/>
    <lineage>
        <taxon>Eukaryota</taxon>
        <taxon>Viridiplantae</taxon>
        <taxon>Streptophyta</taxon>
        <taxon>Embryophyta</taxon>
        <taxon>Tracheophyta</taxon>
        <taxon>Spermatophyta</taxon>
        <taxon>Magnoliopsida</taxon>
        <taxon>eudicotyledons</taxon>
        <taxon>Gunneridae</taxon>
        <taxon>Pentapetalae</taxon>
        <taxon>asterids</taxon>
        <taxon>campanulids</taxon>
        <taxon>Asterales</taxon>
        <taxon>Asteraceae</taxon>
        <taxon>Asteroideae</taxon>
        <taxon>Anthemideae</taxon>
        <taxon>Anthemidinae</taxon>
        <taxon>Tanacetum</taxon>
    </lineage>
</organism>
<dbReference type="PANTHER" id="PTHR46148">
    <property type="entry name" value="CHROMO DOMAIN-CONTAINING PROTEIN"/>
    <property type="match status" value="1"/>
</dbReference>